<evidence type="ECO:0000313" key="3">
    <source>
        <dbReference type="EMBL" id="MED5019072.1"/>
    </source>
</evidence>
<dbReference type="Pfam" id="PF06032">
    <property type="entry name" value="S-Me-THD_N"/>
    <property type="match status" value="1"/>
</dbReference>
<organism evidence="3 4">
    <name type="scientific">Paenibacillus chibensis</name>
    <dbReference type="NCBI Taxonomy" id="59846"/>
    <lineage>
        <taxon>Bacteria</taxon>
        <taxon>Bacillati</taxon>
        <taxon>Bacillota</taxon>
        <taxon>Bacilli</taxon>
        <taxon>Bacillales</taxon>
        <taxon>Paenibacillaceae</taxon>
        <taxon>Paenibacillus</taxon>
    </lineage>
</organism>
<dbReference type="SUPFAM" id="SSF160991">
    <property type="entry name" value="CV3147-like"/>
    <property type="match status" value="1"/>
</dbReference>
<evidence type="ECO:0000313" key="4">
    <source>
        <dbReference type="Proteomes" id="UP001343257"/>
    </source>
</evidence>
<comment type="caution">
    <text evidence="3">The sequence shown here is derived from an EMBL/GenBank/DDBJ whole genome shotgun (WGS) entry which is preliminary data.</text>
</comment>
<name>A0ABU6PW97_9BACL</name>
<proteinExistence type="predicted"/>
<dbReference type="InterPro" id="IPR027479">
    <property type="entry name" value="S-Me-THD_N_sf"/>
</dbReference>
<gene>
    <name evidence="3" type="ORF">P9847_17315</name>
</gene>
<evidence type="ECO:0000259" key="1">
    <source>
        <dbReference type="Pfam" id="PF06032"/>
    </source>
</evidence>
<dbReference type="InterPro" id="IPR024071">
    <property type="entry name" value="S-Me-THD_C_sf"/>
</dbReference>
<feature type="domain" description="S-Me-THD-like C-terminal" evidence="2">
    <location>
        <begin position="172"/>
        <end position="358"/>
    </location>
</feature>
<feature type="domain" description="S-Me-THD N-terminal" evidence="1">
    <location>
        <begin position="12"/>
        <end position="167"/>
    </location>
</feature>
<dbReference type="EMBL" id="JARTLD010000044">
    <property type="protein sequence ID" value="MED5019072.1"/>
    <property type="molecule type" value="Genomic_DNA"/>
</dbReference>
<evidence type="ECO:0000259" key="2">
    <source>
        <dbReference type="Pfam" id="PF20906"/>
    </source>
</evidence>
<dbReference type="InterPro" id="IPR010318">
    <property type="entry name" value="S-Me-THD_N"/>
</dbReference>
<dbReference type="Pfam" id="PF20906">
    <property type="entry name" value="S-Me-THD_C"/>
    <property type="match status" value="1"/>
</dbReference>
<protein>
    <submittedName>
        <fullName evidence="3">DUF917 domain-containing protein</fullName>
    </submittedName>
</protein>
<dbReference type="RefSeq" id="WP_328279794.1">
    <property type="nucleotide sequence ID" value="NZ_JARTLD010000044.1"/>
</dbReference>
<keyword evidence="4" id="KW-1185">Reference proteome</keyword>
<reference evidence="3 4" key="1">
    <citation type="submission" date="2023-03" db="EMBL/GenBank/DDBJ databases">
        <title>Bacillus Genome Sequencing.</title>
        <authorList>
            <person name="Dunlap C."/>
        </authorList>
    </citation>
    <scope>NUCLEOTIDE SEQUENCE [LARGE SCALE GENOMIC DNA]</scope>
    <source>
        <strain evidence="3 4">NRS-52</strain>
    </source>
</reference>
<sequence length="369" mass="39861">MNNKLKQLDEQAVQYIAVGAAVLGTGGGGDPHIGKLMALEAIRKYGPVRVLSPEELADDDLVIPLSMIGAPTVMNEKIPSVQQMAMPLDLIEKELGRKVTAIMPIEVGGGNSLVPVLAAAERGIPILDADAMGRAFPESQMVTFYLDGIDCSPITMADERGNGVLMHAIDGIWEERMARAITIQMGGSASICDYPVSGAQAKQSAIPHTLSLAYDIGKTLFESKDSKQNPIEALLEQLHGYALFQGKAVDIRRRTEGGFTKGEAVFEGTDAYRDRMMRLFFQNEFLLATEEGKSLAVTPDLISLLDQDTGMPITTENLKYGARVVAVGFPCDPKWRAPKGLDTVGPQYFGYDVPYVPIEELAGGKGEKL</sequence>
<dbReference type="Gene3D" id="2.40.390.10">
    <property type="entry name" value="CV3147-like"/>
    <property type="match status" value="1"/>
</dbReference>
<accession>A0ABU6PW97</accession>
<dbReference type="Proteomes" id="UP001343257">
    <property type="component" value="Unassembled WGS sequence"/>
</dbReference>
<dbReference type="Gene3D" id="3.40.1610.10">
    <property type="entry name" value="CV3147-like domain"/>
    <property type="match status" value="1"/>
</dbReference>
<dbReference type="InterPro" id="IPR048350">
    <property type="entry name" value="S-Me-THD-like_C"/>
</dbReference>